<gene>
    <name evidence="1" type="ORF">WBA_LOCUS11840</name>
</gene>
<proteinExistence type="predicted"/>
<dbReference type="EMBL" id="UYWW01012484">
    <property type="protein sequence ID" value="VDM21291.1"/>
    <property type="molecule type" value="Genomic_DNA"/>
</dbReference>
<sequence>MIKMKIMMRKWEKNKEHLDISGFSADPIHDDTTVLISTPWLCFFHFVRLFWNQILNMKNGNRILSEMERKTTTEFSINEESQRDLCFRIRSNILKTIHYEYINNPLNFMNVS</sequence>
<organism evidence="1 2">
    <name type="scientific">Wuchereria bancrofti</name>
    <dbReference type="NCBI Taxonomy" id="6293"/>
    <lineage>
        <taxon>Eukaryota</taxon>
        <taxon>Metazoa</taxon>
        <taxon>Ecdysozoa</taxon>
        <taxon>Nematoda</taxon>
        <taxon>Chromadorea</taxon>
        <taxon>Rhabditida</taxon>
        <taxon>Spirurina</taxon>
        <taxon>Spiruromorpha</taxon>
        <taxon>Filarioidea</taxon>
        <taxon>Onchocercidae</taxon>
        <taxon>Wuchereria</taxon>
    </lineage>
</organism>
<dbReference type="AlphaFoldDB" id="A0A3P7EEV5"/>
<keyword evidence="2" id="KW-1185">Reference proteome</keyword>
<protein>
    <submittedName>
        <fullName evidence="1">Uncharacterized protein</fullName>
    </submittedName>
</protein>
<accession>A0A3P7EEV5</accession>
<dbReference type="Proteomes" id="UP000270924">
    <property type="component" value="Unassembled WGS sequence"/>
</dbReference>
<reference evidence="1 2" key="1">
    <citation type="submission" date="2018-11" db="EMBL/GenBank/DDBJ databases">
        <authorList>
            <consortium name="Pathogen Informatics"/>
        </authorList>
    </citation>
    <scope>NUCLEOTIDE SEQUENCE [LARGE SCALE GENOMIC DNA]</scope>
</reference>
<evidence type="ECO:0000313" key="1">
    <source>
        <dbReference type="EMBL" id="VDM21291.1"/>
    </source>
</evidence>
<dbReference type="InParanoid" id="A0A3P7EEV5"/>
<name>A0A3P7EEV5_WUCBA</name>
<evidence type="ECO:0000313" key="2">
    <source>
        <dbReference type="Proteomes" id="UP000270924"/>
    </source>
</evidence>